<feature type="region of interest" description="Disordered" evidence="1">
    <location>
        <begin position="43"/>
        <end position="72"/>
    </location>
</feature>
<keyword evidence="3" id="KW-1185">Reference proteome</keyword>
<dbReference type="EMBL" id="JANPWB010000015">
    <property type="protein sequence ID" value="KAJ1093135.1"/>
    <property type="molecule type" value="Genomic_DNA"/>
</dbReference>
<organism evidence="2 3">
    <name type="scientific">Pleurodeles waltl</name>
    <name type="common">Iberian ribbed newt</name>
    <dbReference type="NCBI Taxonomy" id="8319"/>
    <lineage>
        <taxon>Eukaryota</taxon>
        <taxon>Metazoa</taxon>
        <taxon>Chordata</taxon>
        <taxon>Craniata</taxon>
        <taxon>Vertebrata</taxon>
        <taxon>Euteleostomi</taxon>
        <taxon>Amphibia</taxon>
        <taxon>Batrachia</taxon>
        <taxon>Caudata</taxon>
        <taxon>Salamandroidea</taxon>
        <taxon>Salamandridae</taxon>
        <taxon>Pleurodelinae</taxon>
        <taxon>Pleurodeles</taxon>
    </lineage>
</organism>
<name>A0AAV7LNJ7_PLEWA</name>
<protein>
    <submittedName>
        <fullName evidence="2">Uncharacterized protein</fullName>
    </submittedName>
</protein>
<evidence type="ECO:0000313" key="3">
    <source>
        <dbReference type="Proteomes" id="UP001066276"/>
    </source>
</evidence>
<gene>
    <name evidence="2" type="ORF">NDU88_006243</name>
</gene>
<dbReference type="AlphaFoldDB" id="A0AAV7LNJ7"/>
<dbReference type="Proteomes" id="UP001066276">
    <property type="component" value="Chromosome 11"/>
</dbReference>
<evidence type="ECO:0000313" key="2">
    <source>
        <dbReference type="EMBL" id="KAJ1093135.1"/>
    </source>
</evidence>
<evidence type="ECO:0000256" key="1">
    <source>
        <dbReference type="SAM" id="MobiDB-lite"/>
    </source>
</evidence>
<sequence>MGRPASTLPACALHGKEWHKAPVLGRKREGDDPVERDQVDLLLAPVRQPKSDAACGEQPAVAEESGPQHSPN</sequence>
<reference evidence="2" key="1">
    <citation type="journal article" date="2022" name="bioRxiv">
        <title>Sequencing and chromosome-scale assembly of the giantPleurodeles waltlgenome.</title>
        <authorList>
            <person name="Brown T."/>
            <person name="Elewa A."/>
            <person name="Iarovenko S."/>
            <person name="Subramanian E."/>
            <person name="Araus A.J."/>
            <person name="Petzold A."/>
            <person name="Susuki M."/>
            <person name="Suzuki K.-i.T."/>
            <person name="Hayashi T."/>
            <person name="Toyoda A."/>
            <person name="Oliveira C."/>
            <person name="Osipova E."/>
            <person name="Leigh N.D."/>
            <person name="Simon A."/>
            <person name="Yun M.H."/>
        </authorList>
    </citation>
    <scope>NUCLEOTIDE SEQUENCE</scope>
    <source>
        <strain evidence="2">20211129_DDA</strain>
        <tissue evidence="2">Liver</tissue>
    </source>
</reference>
<proteinExistence type="predicted"/>
<comment type="caution">
    <text evidence="2">The sequence shown here is derived from an EMBL/GenBank/DDBJ whole genome shotgun (WGS) entry which is preliminary data.</text>
</comment>
<accession>A0AAV7LNJ7</accession>